<dbReference type="Pfam" id="PF14373">
    <property type="entry name" value="Imm_superinfect"/>
    <property type="match status" value="1"/>
</dbReference>
<dbReference type="RefSeq" id="YP_010089343.1">
    <property type="nucleotide sequence ID" value="NC_055715.1"/>
</dbReference>
<keyword evidence="1" id="KW-0812">Transmembrane</keyword>
<evidence type="ECO:0000256" key="1">
    <source>
        <dbReference type="SAM" id="Phobius"/>
    </source>
</evidence>
<dbReference type="Proteomes" id="UP000224041">
    <property type="component" value="Segment"/>
</dbReference>
<evidence type="ECO:0000313" key="2">
    <source>
        <dbReference type="EMBL" id="APD20418.1"/>
    </source>
</evidence>
<reference evidence="2 3" key="1">
    <citation type="submission" date="2016-10" db="EMBL/GenBank/DDBJ databases">
        <title>Antibacterial composition for prophylaxis and treatment of hospital infections (variants), strains of bacteriophages, used for obtaining thereof.</title>
        <authorList>
            <person name="Aleshkin A.V."/>
            <person name="Volozhantsev N.V."/>
            <person name="Verevkin V.V."/>
            <person name="Krasilnikova V.M."/>
            <person name="Myakinina V.P."/>
            <person name="Popova A.V."/>
            <person name="Svetoch E.A."/>
        </authorList>
    </citation>
    <scope>NUCLEOTIDE SEQUENCE [LARGE SCALE GENOMIC DNA]</scope>
    <source>
        <strain evidence="2 3">KPV15</strain>
    </source>
</reference>
<evidence type="ECO:0000313" key="3">
    <source>
        <dbReference type="Proteomes" id="UP000224041"/>
    </source>
</evidence>
<dbReference type="InterPro" id="IPR016410">
    <property type="entry name" value="Phage_imm"/>
</dbReference>
<evidence type="ECO:0008006" key="4">
    <source>
        <dbReference type="Google" id="ProtNLM"/>
    </source>
</evidence>
<keyword evidence="1" id="KW-0472">Membrane</keyword>
<accession>A0A1J0MHL0</accession>
<keyword evidence="1" id="KW-1133">Transmembrane helix</keyword>
<protein>
    <recommendedName>
        <fullName evidence="4">Superinfection immunity protein</fullName>
    </recommendedName>
</protein>
<keyword evidence="3" id="KW-1185">Reference proteome</keyword>
<feature type="transmembrane region" description="Helical" evidence="1">
    <location>
        <begin position="18"/>
        <end position="39"/>
    </location>
</feature>
<name>A0A1J0MHL0_9CAUD</name>
<sequence>MPTFVACSRKHKSRGGIFITNLVFGWSIIGWLIALIWSASNAQQNTIIIQQVK</sequence>
<dbReference type="KEGG" id="vg:65106811"/>
<dbReference type="GeneID" id="65106811"/>
<dbReference type="EMBL" id="KY000080">
    <property type="protein sequence ID" value="APD20418.1"/>
    <property type="molecule type" value="Genomic_DNA"/>
</dbReference>
<organism evidence="2 3">
    <name type="scientific">Klebsiella phage KPV15</name>
    <dbReference type="NCBI Taxonomy" id="1913572"/>
    <lineage>
        <taxon>Viruses</taxon>
        <taxon>Duplodnaviria</taxon>
        <taxon>Heunggongvirae</taxon>
        <taxon>Uroviricota</taxon>
        <taxon>Caudoviricetes</taxon>
        <taxon>Pantevenvirales</taxon>
        <taxon>Straboviridae</taxon>
        <taxon>Tevenvirinae</taxon>
        <taxon>Jiaodavirus</taxon>
        <taxon>Jiaodavirus kppv15</taxon>
    </lineage>
</organism>
<proteinExistence type="predicted"/>